<organism evidence="2 3">
    <name type="scientific">Pleurodeles waltl</name>
    <name type="common">Iberian ribbed newt</name>
    <dbReference type="NCBI Taxonomy" id="8319"/>
    <lineage>
        <taxon>Eukaryota</taxon>
        <taxon>Metazoa</taxon>
        <taxon>Chordata</taxon>
        <taxon>Craniata</taxon>
        <taxon>Vertebrata</taxon>
        <taxon>Euteleostomi</taxon>
        <taxon>Amphibia</taxon>
        <taxon>Batrachia</taxon>
        <taxon>Caudata</taxon>
        <taxon>Salamandroidea</taxon>
        <taxon>Salamandridae</taxon>
        <taxon>Pleurodelinae</taxon>
        <taxon>Pleurodeles</taxon>
    </lineage>
</organism>
<dbReference type="EMBL" id="JANPWB010000009">
    <property type="protein sequence ID" value="KAJ1148742.1"/>
    <property type="molecule type" value="Genomic_DNA"/>
</dbReference>
<protein>
    <submittedName>
        <fullName evidence="2">Uncharacterized protein</fullName>
    </submittedName>
</protein>
<feature type="region of interest" description="Disordered" evidence="1">
    <location>
        <begin position="1"/>
        <end position="71"/>
    </location>
</feature>
<accession>A0AAV7RAR2</accession>
<name>A0AAV7RAR2_PLEWA</name>
<proteinExistence type="predicted"/>
<comment type="caution">
    <text evidence="2">The sequence shown here is derived from an EMBL/GenBank/DDBJ whole genome shotgun (WGS) entry which is preliminary data.</text>
</comment>
<evidence type="ECO:0000256" key="1">
    <source>
        <dbReference type="SAM" id="MobiDB-lite"/>
    </source>
</evidence>
<feature type="region of interest" description="Disordered" evidence="1">
    <location>
        <begin position="151"/>
        <end position="200"/>
    </location>
</feature>
<reference evidence="2" key="1">
    <citation type="journal article" date="2022" name="bioRxiv">
        <title>Sequencing and chromosome-scale assembly of the giantPleurodeles waltlgenome.</title>
        <authorList>
            <person name="Brown T."/>
            <person name="Elewa A."/>
            <person name="Iarovenko S."/>
            <person name="Subramanian E."/>
            <person name="Araus A.J."/>
            <person name="Petzold A."/>
            <person name="Susuki M."/>
            <person name="Suzuki K.-i.T."/>
            <person name="Hayashi T."/>
            <person name="Toyoda A."/>
            <person name="Oliveira C."/>
            <person name="Osipova E."/>
            <person name="Leigh N.D."/>
            <person name="Simon A."/>
            <person name="Yun M.H."/>
        </authorList>
    </citation>
    <scope>NUCLEOTIDE SEQUENCE</scope>
    <source>
        <strain evidence="2">20211129_DDA</strain>
        <tissue evidence="2">Liver</tissue>
    </source>
</reference>
<feature type="compositionally biased region" description="Basic and acidic residues" evidence="1">
    <location>
        <begin position="29"/>
        <end position="38"/>
    </location>
</feature>
<dbReference type="Proteomes" id="UP001066276">
    <property type="component" value="Chromosome 5"/>
</dbReference>
<sequence>MAGTHVPDGEEDEGGAQHQGQHVTESSEGESHGGREAPGRTPHTVTTPRKATPPRMEQVQPAPPRPSLPNRLSKILGASISQEKICRSENVLILFSSTQRKANSLFFDRIQTLHVLRSLGRLGLLFSSLSHSGMDFPRLSPPHVYAGRWSAPGSPREFGGKSPPGAPKVRRERVGEKPATSKTGTCREGKVPVRAPKCGK</sequence>
<dbReference type="AlphaFoldDB" id="A0AAV7RAR2"/>
<evidence type="ECO:0000313" key="3">
    <source>
        <dbReference type="Proteomes" id="UP001066276"/>
    </source>
</evidence>
<evidence type="ECO:0000313" key="2">
    <source>
        <dbReference type="EMBL" id="KAJ1148742.1"/>
    </source>
</evidence>
<keyword evidence="3" id="KW-1185">Reference proteome</keyword>
<gene>
    <name evidence="2" type="ORF">NDU88_001568</name>
</gene>